<dbReference type="EMBL" id="CP142124">
    <property type="protein sequence ID" value="WRW30267.1"/>
    <property type="molecule type" value="Genomic_DNA"/>
</dbReference>
<dbReference type="Proteomes" id="UP001330482">
    <property type="component" value="Chromosome"/>
</dbReference>
<protein>
    <submittedName>
        <fullName evidence="1">Putative DNA-binding transcriptional regulator</fullName>
    </submittedName>
    <submittedName>
        <fullName evidence="2">YfeC-like transcriptional regulator</fullName>
    </submittedName>
</protein>
<keyword evidence="1" id="KW-0238">DNA-binding</keyword>
<reference evidence="2 4" key="2">
    <citation type="submission" date="2024-01" db="EMBL/GenBank/DDBJ databases">
        <title>AV1 has a protective and therapeutic effect against plant viruses.</title>
        <authorList>
            <person name="Wang F."/>
        </authorList>
    </citation>
    <scope>NUCLEOTIDE SEQUENCE [LARGE SCALE GENOMIC DNA]</scope>
    <source>
        <strain evidence="2 4">AV1</strain>
    </source>
</reference>
<keyword evidence="4" id="KW-1185">Reference proteome</keyword>
<sequence length="131" mass="14832">MKRLRSKMTTEELAAILGVARQTVNRWIRQKGWKTEGINGVKGGRARLIHIDVRVKEHIMSLPAIRNRQTVYQVAEAPTLYRVPAPSQLRPQIVSALENLTEVEQDRLQVLLAREGIEGFLTRLGIAELQA</sequence>
<reference evidence="1 3" key="1">
    <citation type="submission" date="2019-02" db="EMBL/GenBank/DDBJ databases">
        <title>The draft genome of Enterobacter spp. strains.</title>
        <authorList>
            <person name="Wang C."/>
            <person name="Feng Y."/>
            <person name="Zong Z."/>
        </authorList>
    </citation>
    <scope>NUCLEOTIDE SEQUENCE [LARGE SCALE GENOMIC DNA]</scope>
    <source>
        <strain evidence="1 3">WCHEW120002</strain>
    </source>
</reference>
<organism evidence="1 3">
    <name type="scientific">Enterobacter wuhouensis</name>
    <dbReference type="NCBI Taxonomy" id="2529381"/>
    <lineage>
        <taxon>Bacteria</taxon>
        <taxon>Pseudomonadati</taxon>
        <taxon>Pseudomonadota</taxon>
        <taxon>Gammaproteobacteria</taxon>
        <taxon>Enterobacterales</taxon>
        <taxon>Enterobacteriaceae</taxon>
        <taxon>Enterobacter</taxon>
    </lineage>
</organism>
<proteinExistence type="predicted"/>
<dbReference type="OrthoDB" id="6538337at2"/>
<dbReference type="AlphaFoldDB" id="A0A4R0G477"/>
<dbReference type="Proteomes" id="UP000291424">
    <property type="component" value="Unassembled WGS sequence"/>
</dbReference>
<dbReference type="InterPro" id="IPR001387">
    <property type="entry name" value="Cro/C1-type_HTH"/>
</dbReference>
<gene>
    <name evidence="1" type="ORF">E0L20_16015</name>
    <name evidence="2" type="ORF">VPX56_15860</name>
</gene>
<dbReference type="InterPro" id="IPR010749">
    <property type="entry name" value="YfeC-like"/>
</dbReference>
<dbReference type="Pfam" id="PF07037">
    <property type="entry name" value="YfeC-like"/>
    <property type="match status" value="1"/>
</dbReference>
<dbReference type="SUPFAM" id="SSF46955">
    <property type="entry name" value="Putative DNA-binding domain"/>
    <property type="match status" value="1"/>
</dbReference>
<evidence type="ECO:0000313" key="3">
    <source>
        <dbReference type="Proteomes" id="UP000291424"/>
    </source>
</evidence>
<dbReference type="RefSeq" id="WP_131634805.1">
    <property type="nucleotide sequence ID" value="NZ_CP142124.1"/>
</dbReference>
<dbReference type="EMBL" id="SJOO01000007">
    <property type="protein sequence ID" value="TCB91086.1"/>
    <property type="molecule type" value="Genomic_DNA"/>
</dbReference>
<dbReference type="CDD" id="cd00093">
    <property type="entry name" value="HTH_XRE"/>
    <property type="match status" value="1"/>
</dbReference>
<evidence type="ECO:0000313" key="4">
    <source>
        <dbReference type="Proteomes" id="UP001330482"/>
    </source>
</evidence>
<evidence type="ECO:0000313" key="2">
    <source>
        <dbReference type="EMBL" id="WRW30267.1"/>
    </source>
</evidence>
<evidence type="ECO:0000313" key="1">
    <source>
        <dbReference type="EMBL" id="TCB91086.1"/>
    </source>
</evidence>
<dbReference type="InterPro" id="IPR009061">
    <property type="entry name" value="DNA-bd_dom_put_sf"/>
</dbReference>
<name>A0A4R0G477_9ENTR</name>
<dbReference type="GO" id="GO:0003677">
    <property type="term" value="F:DNA binding"/>
    <property type="evidence" value="ECO:0007669"/>
    <property type="project" value="UniProtKB-KW"/>
</dbReference>
<accession>A0A4R0G477</accession>